<evidence type="ECO:0000313" key="15">
    <source>
        <dbReference type="EMBL" id="MBE6832098.1"/>
    </source>
</evidence>
<evidence type="ECO:0000256" key="1">
    <source>
        <dbReference type="ARBA" id="ARBA00000085"/>
    </source>
</evidence>
<evidence type="ECO:0000256" key="9">
    <source>
        <dbReference type="ARBA" id="ARBA00022777"/>
    </source>
</evidence>
<dbReference type="AlphaFoldDB" id="A0A928KQL3"/>
<dbReference type="SUPFAM" id="SSF55890">
    <property type="entry name" value="Sporulation response regulatory protein Spo0B"/>
    <property type="match status" value="1"/>
</dbReference>
<keyword evidence="12" id="KW-0902">Two-component regulatory system</keyword>
<evidence type="ECO:0000259" key="14">
    <source>
        <dbReference type="PROSITE" id="PS50109"/>
    </source>
</evidence>
<proteinExistence type="predicted"/>
<evidence type="ECO:0000256" key="8">
    <source>
        <dbReference type="ARBA" id="ARBA00022741"/>
    </source>
</evidence>
<evidence type="ECO:0000256" key="3">
    <source>
        <dbReference type="ARBA" id="ARBA00012438"/>
    </source>
</evidence>
<feature type="domain" description="Histidine kinase" evidence="14">
    <location>
        <begin position="339"/>
        <end position="533"/>
    </location>
</feature>
<dbReference type="InterPro" id="IPR005467">
    <property type="entry name" value="His_kinase_dom"/>
</dbReference>
<comment type="subcellular location">
    <subcellularLocation>
        <location evidence="2">Cell membrane</location>
        <topology evidence="2">Multi-pass membrane protein</topology>
    </subcellularLocation>
</comment>
<evidence type="ECO:0000256" key="13">
    <source>
        <dbReference type="SAM" id="Phobius"/>
    </source>
</evidence>
<dbReference type="InterPro" id="IPR039506">
    <property type="entry name" value="SPOB_a"/>
</dbReference>
<dbReference type="InterPro" id="IPR000014">
    <property type="entry name" value="PAS"/>
</dbReference>
<keyword evidence="5" id="KW-0597">Phosphoprotein</keyword>
<dbReference type="SUPFAM" id="SSF55874">
    <property type="entry name" value="ATPase domain of HSP90 chaperone/DNA topoisomerase II/histidine kinase"/>
    <property type="match status" value="1"/>
</dbReference>
<accession>A0A928KQL3</accession>
<keyword evidence="7 13" id="KW-0812">Transmembrane</keyword>
<keyword evidence="6" id="KW-0808">Transferase</keyword>
<dbReference type="PROSITE" id="PS50109">
    <property type="entry name" value="HIS_KIN"/>
    <property type="match status" value="1"/>
</dbReference>
<keyword evidence="8" id="KW-0547">Nucleotide-binding</keyword>
<evidence type="ECO:0000256" key="10">
    <source>
        <dbReference type="ARBA" id="ARBA00022840"/>
    </source>
</evidence>
<sequence length="542" mass="60521">MYHKKKKSELERMLYRGFMLISTLVILLSLGGTLYFDIVRQQKEMDTMISGIAAYISEGTDVVTMLESGYPSPYVKQSLDALYATIPNISVAEVCNKDGVRFYHTDRQSTGESYVDGEEIPILQGSKPYITIGYGTKGAQRRAFHAVRNARGEIIGFVMVSVFVGVISARVQSIALVHLMILGVMLIIGFFLSHAILRIMRKTLMGFQPEELLRRYLRQDVVLSAVAEGLVASDTAGTVLFVNSAARGLIGEDKVLEGRPVSELLPDTRQETVLRTGQPEERRSWIVGGHSVLVNEVPIRKDNDSPAEGVLTVLYDRTEMLHMSDELFGARSMIDALRSYNHEFSNRLHVILGYLETGQIEQAIGFIVNSNLITGQVICQTADQIRVSELCALVVGKMMHAAEQGIQLKLMGDSCCIEQDLLIPVDDMTTIVGNLLENAIEDLNLHESEFREIKFGLYCRPDCNILVCEDTGRGISREVMEHMFEKGFSTKGKYRGTGLYLVRRIVRQYGGRIDVETEGGEGTVFTITFTREEQKDVSGNHY</sequence>
<evidence type="ECO:0000256" key="5">
    <source>
        <dbReference type="ARBA" id="ARBA00022553"/>
    </source>
</evidence>
<dbReference type="PRINTS" id="PR00344">
    <property type="entry name" value="BCTRLSENSOR"/>
</dbReference>
<dbReference type="Gene3D" id="3.30.565.10">
    <property type="entry name" value="Histidine kinase-like ATPase, C-terminal domain"/>
    <property type="match status" value="1"/>
</dbReference>
<dbReference type="InterPro" id="IPR029151">
    <property type="entry name" value="Sensor-like_sf"/>
</dbReference>
<dbReference type="PANTHER" id="PTHR43065">
    <property type="entry name" value="SENSOR HISTIDINE KINASE"/>
    <property type="match status" value="1"/>
</dbReference>
<feature type="transmembrane region" description="Helical" evidence="13">
    <location>
        <begin position="150"/>
        <end position="169"/>
    </location>
</feature>
<dbReference type="Gene3D" id="1.10.287.130">
    <property type="match status" value="1"/>
</dbReference>
<evidence type="ECO:0000256" key="12">
    <source>
        <dbReference type="ARBA" id="ARBA00023012"/>
    </source>
</evidence>
<keyword evidence="10" id="KW-0067">ATP-binding</keyword>
<evidence type="ECO:0000313" key="16">
    <source>
        <dbReference type="Proteomes" id="UP000754750"/>
    </source>
</evidence>
<evidence type="ECO:0000256" key="7">
    <source>
        <dbReference type="ARBA" id="ARBA00022692"/>
    </source>
</evidence>
<dbReference type="Proteomes" id="UP000754750">
    <property type="component" value="Unassembled WGS sequence"/>
</dbReference>
<dbReference type="InterPro" id="IPR035965">
    <property type="entry name" value="PAS-like_dom_sf"/>
</dbReference>
<gene>
    <name evidence="15" type="ORF">E7512_00690</name>
</gene>
<feature type="transmembrane region" description="Helical" evidence="13">
    <location>
        <begin position="13"/>
        <end position="36"/>
    </location>
</feature>
<keyword evidence="4" id="KW-1003">Cell membrane</keyword>
<keyword evidence="9" id="KW-0418">Kinase</keyword>
<keyword evidence="13" id="KW-0472">Membrane</keyword>
<evidence type="ECO:0000256" key="4">
    <source>
        <dbReference type="ARBA" id="ARBA00022475"/>
    </source>
</evidence>
<dbReference type="SMART" id="SM00387">
    <property type="entry name" value="HATPase_c"/>
    <property type="match status" value="1"/>
</dbReference>
<dbReference type="SUPFAM" id="SSF103190">
    <property type="entry name" value="Sensory domain-like"/>
    <property type="match status" value="1"/>
</dbReference>
<dbReference type="RefSeq" id="WP_020074449.1">
    <property type="nucleotide sequence ID" value="NZ_JBKWRC010000001.1"/>
</dbReference>
<dbReference type="GO" id="GO:0005524">
    <property type="term" value="F:ATP binding"/>
    <property type="evidence" value="ECO:0007669"/>
    <property type="project" value="UniProtKB-KW"/>
</dbReference>
<name>A0A928KQL3_9FIRM</name>
<organism evidence="15 16">
    <name type="scientific">Faecalispora sporosphaeroides</name>
    <dbReference type="NCBI Taxonomy" id="1549"/>
    <lineage>
        <taxon>Bacteria</taxon>
        <taxon>Bacillati</taxon>
        <taxon>Bacillota</taxon>
        <taxon>Clostridia</taxon>
        <taxon>Eubacteriales</taxon>
        <taxon>Oscillospiraceae</taxon>
        <taxon>Faecalispora</taxon>
    </lineage>
</organism>
<dbReference type="Pfam" id="PF14689">
    <property type="entry name" value="SPOB_a"/>
    <property type="match status" value="1"/>
</dbReference>
<dbReference type="Gene3D" id="3.30.450.20">
    <property type="entry name" value="PAS domain"/>
    <property type="match status" value="2"/>
</dbReference>
<evidence type="ECO:0000256" key="11">
    <source>
        <dbReference type="ARBA" id="ARBA00022989"/>
    </source>
</evidence>
<protein>
    <recommendedName>
        <fullName evidence="3">histidine kinase</fullName>
        <ecNumber evidence="3">2.7.13.3</ecNumber>
    </recommendedName>
</protein>
<dbReference type="InterPro" id="IPR004358">
    <property type="entry name" value="Sig_transdc_His_kin-like_C"/>
</dbReference>
<dbReference type="GO" id="GO:0005886">
    <property type="term" value="C:plasma membrane"/>
    <property type="evidence" value="ECO:0007669"/>
    <property type="project" value="UniProtKB-SubCell"/>
</dbReference>
<keyword evidence="11 13" id="KW-1133">Transmembrane helix</keyword>
<comment type="catalytic activity">
    <reaction evidence="1">
        <text>ATP + protein L-histidine = ADP + protein N-phospho-L-histidine.</text>
        <dbReference type="EC" id="2.7.13.3"/>
    </reaction>
</comment>
<dbReference type="EC" id="2.7.13.3" evidence="3"/>
<dbReference type="SUPFAM" id="SSF55785">
    <property type="entry name" value="PYP-like sensor domain (PAS domain)"/>
    <property type="match status" value="1"/>
</dbReference>
<dbReference type="PANTHER" id="PTHR43065:SF10">
    <property type="entry name" value="PEROXIDE STRESS-ACTIVATED HISTIDINE KINASE MAK3"/>
    <property type="match status" value="1"/>
</dbReference>
<dbReference type="Pfam" id="PF02518">
    <property type="entry name" value="HATPase_c"/>
    <property type="match status" value="1"/>
</dbReference>
<comment type="caution">
    <text evidence="15">The sequence shown here is derived from an EMBL/GenBank/DDBJ whole genome shotgun (WGS) entry which is preliminary data.</text>
</comment>
<evidence type="ECO:0000256" key="2">
    <source>
        <dbReference type="ARBA" id="ARBA00004651"/>
    </source>
</evidence>
<dbReference type="InterPro" id="IPR003594">
    <property type="entry name" value="HATPase_dom"/>
</dbReference>
<dbReference type="InterPro" id="IPR016120">
    <property type="entry name" value="Sig_transdc_His_kin_SpoOB"/>
</dbReference>
<dbReference type="InterPro" id="IPR036890">
    <property type="entry name" value="HATPase_C_sf"/>
</dbReference>
<evidence type="ECO:0000256" key="6">
    <source>
        <dbReference type="ARBA" id="ARBA00022679"/>
    </source>
</evidence>
<feature type="transmembrane region" description="Helical" evidence="13">
    <location>
        <begin position="175"/>
        <end position="197"/>
    </location>
</feature>
<dbReference type="SMART" id="SM00091">
    <property type="entry name" value="PAS"/>
    <property type="match status" value="1"/>
</dbReference>
<reference evidence="15" key="1">
    <citation type="submission" date="2019-04" db="EMBL/GenBank/DDBJ databases">
        <title>Evolution of Biomass-Degrading Anaerobic Consortia Revealed by Metagenomics.</title>
        <authorList>
            <person name="Peng X."/>
        </authorList>
    </citation>
    <scope>NUCLEOTIDE SEQUENCE</scope>
    <source>
        <strain evidence="15">SIG551</strain>
    </source>
</reference>
<dbReference type="EMBL" id="SVNY01000001">
    <property type="protein sequence ID" value="MBE6832098.1"/>
    <property type="molecule type" value="Genomic_DNA"/>
</dbReference>
<dbReference type="GO" id="GO:0000155">
    <property type="term" value="F:phosphorelay sensor kinase activity"/>
    <property type="evidence" value="ECO:0007669"/>
    <property type="project" value="InterPro"/>
</dbReference>